<evidence type="ECO:0000313" key="2">
    <source>
        <dbReference type="Proteomes" id="UP001165186"/>
    </source>
</evidence>
<organism evidence="1 2">
    <name type="scientific">Neofusicoccum parvum</name>
    <dbReference type="NCBI Taxonomy" id="310453"/>
    <lineage>
        <taxon>Eukaryota</taxon>
        <taxon>Fungi</taxon>
        <taxon>Dikarya</taxon>
        <taxon>Ascomycota</taxon>
        <taxon>Pezizomycotina</taxon>
        <taxon>Dothideomycetes</taxon>
        <taxon>Dothideomycetes incertae sedis</taxon>
        <taxon>Botryosphaeriales</taxon>
        <taxon>Botryosphaeriaceae</taxon>
        <taxon>Neofusicoccum</taxon>
    </lineage>
</organism>
<reference evidence="1" key="1">
    <citation type="submission" date="2024-09" db="EMBL/GenBank/DDBJ databases">
        <title>Draft Genome Sequences of Neofusicoccum parvum.</title>
        <authorList>
            <person name="Ashida A."/>
            <person name="Camagna M."/>
            <person name="Tanaka A."/>
            <person name="Takemoto D."/>
        </authorList>
    </citation>
    <scope>NUCLEOTIDE SEQUENCE</scope>
    <source>
        <strain evidence="1">PPO83</strain>
    </source>
</reference>
<name>A0ACB5S9N7_9PEZI</name>
<keyword evidence="1" id="KW-0347">Helicase</keyword>
<gene>
    <name evidence="1" type="primary">g11122</name>
    <name evidence="1" type="ORF">NpPPO83_00011122</name>
</gene>
<accession>A0ACB5S9N7</accession>
<keyword evidence="2" id="KW-1185">Reference proteome</keyword>
<keyword evidence="1" id="KW-0378">Hydrolase</keyword>
<dbReference type="EMBL" id="BSXG01000216">
    <property type="protein sequence ID" value="GME32109.1"/>
    <property type="molecule type" value="Genomic_DNA"/>
</dbReference>
<keyword evidence="1" id="KW-0547">Nucleotide-binding</keyword>
<evidence type="ECO:0000313" key="1">
    <source>
        <dbReference type="EMBL" id="GME32109.1"/>
    </source>
</evidence>
<protein>
    <submittedName>
        <fullName evidence="1">DNA helicase ATP-dependent RecQ type</fullName>
    </submittedName>
</protein>
<dbReference type="Proteomes" id="UP001165186">
    <property type="component" value="Unassembled WGS sequence"/>
</dbReference>
<comment type="caution">
    <text evidence="1">The sequence shown here is derived from an EMBL/GenBank/DDBJ whole genome shotgun (WGS) entry which is preliminary data.</text>
</comment>
<sequence>MARSSFRLASQESNLIRELVKKDLAERDRELSQAQHIYRDQTTKTEVSPWLEMTRWPSLFNGLDLSNVSPLAHAADPVTEPLLVLLSQSLDRLVERAYESICEDKISVFDQARINSFMAGEPSGTERLLMIKLQKNTFRSYKHLWKRLLCFTCRTSRVDQLIQLAHRFTPSQLSHIEAVLSLSSDLRALISDSSSSGISGEAASAQKQVEAALDRACLLLCISLLDHNIRGSHFESPVLSFLAVLGIDEKKDCGFHGPLTYSPQLSKFIKIAQMLVIERAVLAADEGAIEYPSDLLDEMRQRFMVRGSRSAFDWVCRLRAYAKKVVSNTTVTGYIIWSDDISTVTYKQATVSMEQLKSFISLEMGLAQQELRDLLLIHPEEKHEEVVPTLVLHRLQDDHSNGQNGWSFLKDARNAAQFELPGGSGNWLINRILDNDWLRDELVSLGKKRELRWKKPAVSQYLTKVDRFLERLLLLVHLTSGQPARGTELVSLQHCNTRQGHHRSIFIENGLVGTVTSYHKGYNVTGSTKIIHRYLPRE</sequence>
<feature type="non-terminal residue" evidence="1">
    <location>
        <position position="538"/>
    </location>
</feature>
<proteinExistence type="predicted"/>
<keyword evidence="1" id="KW-0067">ATP-binding</keyword>